<dbReference type="GO" id="GO:0051536">
    <property type="term" value="F:iron-sulfur cluster binding"/>
    <property type="evidence" value="ECO:0007669"/>
    <property type="project" value="UniProtKB-KW"/>
</dbReference>
<dbReference type="RefSeq" id="WP_155313026.1">
    <property type="nucleotide sequence ID" value="NZ_AP021876.1"/>
</dbReference>
<evidence type="ECO:0000256" key="10">
    <source>
        <dbReference type="ARBA" id="ARBA00023004"/>
    </source>
</evidence>
<dbReference type="SUPFAM" id="SSF53807">
    <property type="entry name" value="Helical backbone' metal receptor"/>
    <property type="match status" value="1"/>
</dbReference>
<keyword evidence="9 15" id="KW-0560">Oxidoreductase</keyword>
<comment type="similarity">
    <text evidence="2 14">Belongs to the NifD/NifK/NifE/NifN family.</text>
</comment>
<organism evidence="17 18">
    <name type="scientific">Desulfosarcina ovata subsp. sediminis</name>
    <dbReference type="NCBI Taxonomy" id="885957"/>
    <lineage>
        <taxon>Bacteria</taxon>
        <taxon>Pseudomonadati</taxon>
        <taxon>Thermodesulfobacteriota</taxon>
        <taxon>Desulfobacteria</taxon>
        <taxon>Desulfobacterales</taxon>
        <taxon>Desulfosarcinaceae</taxon>
        <taxon>Desulfosarcina</taxon>
    </lineage>
</organism>
<evidence type="ECO:0000259" key="16">
    <source>
        <dbReference type="Pfam" id="PF00148"/>
    </source>
</evidence>
<dbReference type="AlphaFoldDB" id="A0A5K7ZYJ9"/>
<dbReference type="InterPro" id="IPR005976">
    <property type="entry name" value="Nase_Mo-Fe_CF_bsu"/>
</dbReference>
<comment type="catalytic activity">
    <reaction evidence="13 15">
        <text>N2 + 8 reduced [2Fe-2S]-[ferredoxin] + 16 ATP + 16 H2O = H2 + 8 oxidized [2Fe-2S]-[ferredoxin] + 2 NH4(+) + 16 ADP + 16 phosphate + 6 H(+)</text>
        <dbReference type="Rhea" id="RHEA:21448"/>
        <dbReference type="Rhea" id="RHEA-COMP:10000"/>
        <dbReference type="Rhea" id="RHEA-COMP:10001"/>
        <dbReference type="ChEBI" id="CHEBI:15377"/>
        <dbReference type="ChEBI" id="CHEBI:15378"/>
        <dbReference type="ChEBI" id="CHEBI:17997"/>
        <dbReference type="ChEBI" id="CHEBI:18276"/>
        <dbReference type="ChEBI" id="CHEBI:28938"/>
        <dbReference type="ChEBI" id="CHEBI:30616"/>
        <dbReference type="ChEBI" id="CHEBI:33737"/>
        <dbReference type="ChEBI" id="CHEBI:33738"/>
        <dbReference type="ChEBI" id="CHEBI:43474"/>
        <dbReference type="ChEBI" id="CHEBI:456216"/>
        <dbReference type="EC" id="1.18.6.1"/>
    </reaction>
</comment>
<dbReference type="NCBIfam" id="TIGR01286">
    <property type="entry name" value="nifK"/>
    <property type="match status" value="1"/>
</dbReference>
<evidence type="ECO:0000256" key="2">
    <source>
        <dbReference type="ARBA" id="ARBA00011002"/>
    </source>
</evidence>
<evidence type="ECO:0000256" key="9">
    <source>
        <dbReference type="ARBA" id="ARBA00023002"/>
    </source>
</evidence>
<accession>A0A5K7ZYJ9</accession>
<evidence type="ECO:0000256" key="12">
    <source>
        <dbReference type="ARBA" id="ARBA00023231"/>
    </source>
</evidence>
<keyword evidence="11 15" id="KW-0411">Iron-sulfur</keyword>
<evidence type="ECO:0000256" key="6">
    <source>
        <dbReference type="ARBA" id="ARBA00022723"/>
    </source>
</evidence>
<dbReference type="GO" id="GO:0016163">
    <property type="term" value="F:nitrogenase activity"/>
    <property type="evidence" value="ECO:0007669"/>
    <property type="project" value="UniProtKB-EC"/>
</dbReference>
<evidence type="ECO:0000256" key="4">
    <source>
        <dbReference type="ARBA" id="ARBA00012773"/>
    </source>
</evidence>
<keyword evidence="10 15" id="KW-0408">Iron</keyword>
<evidence type="ECO:0000256" key="1">
    <source>
        <dbReference type="ARBA" id="ARBA00002621"/>
    </source>
</evidence>
<evidence type="ECO:0000256" key="15">
    <source>
        <dbReference type="RuleBase" id="RU364127"/>
    </source>
</evidence>
<evidence type="ECO:0000256" key="5">
    <source>
        <dbReference type="ARBA" id="ARBA00014775"/>
    </source>
</evidence>
<dbReference type="InterPro" id="IPR050152">
    <property type="entry name" value="ChlB/BchB/BchZ"/>
</dbReference>
<dbReference type="PANTHER" id="PTHR33712">
    <property type="entry name" value="LIGHT-INDEPENDENT PROTOCHLOROPHYLLIDE REDUCTASE SUBUNIT B"/>
    <property type="match status" value="1"/>
</dbReference>
<gene>
    <name evidence="17" type="primary">nifK</name>
    <name evidence="17" type="ORF">DSCO28_59190</name>
</gene>
<keyword evidence="12 14" id="KW-0535">Nitrogen fixation</keyword>
<dbReference type="PROSITE" id="PS00699">
    <property type="entry name" value="NITROGENASE_1_1"/>
    <property type="match status" value="1"/>
</dbReference>
<dbReference type="KEGG" id="dov:DSCO28_59190"/>
<proteinExistence type="inferred from homology"/>
<comment type="function">
    <text evidence="1 15">This molybdenum-iron protein is part of the nitrogenase complex that catalyzes the key enzymatic reactions in nitrogen fixation.</text>
</comment>
<dbReference type="InterPro" id="IPR000318">
    <property type="entry name" value="Nase_comp1_CS"/>
</dbReference>
<comment type="subunit">
    <text evidence="3 15">Tetramer of two alpha and two beta chains. Forms complex with the iron protein (nitrogenase component 2).</text>
</comment>
<keyword evidence="6 15" id="KW-0479">Metal-binding</keyword>
<dbReference type="GO" id="GO:0046872">
    <property type="term" value="F:metal ion binding"/>
    <property type="evidence" value="ECO:0007669"/>
    <property type="project" value="UniProtKB-KW"/>
</dbReference>
<dbReference type="Gene3D" id="3.40.50.1980">
    <property type="entry name" value="Nitrogenase molybdenum iron protein domain"/>
    <property type="match status" value="3"/>
</dbReference>
<evidence type="ECO:0000256" key="7">
    <source>
        <dbReference type="ARBA" id="ARBA00022741"/>
    </source>
</evidence>
<keyword evidence="8 15" id="KW-0067">ATP-binding</keyword>
<sequence>MLMRHTPKEIPERKALTVNPAKTCQPIGAMYASLGIHGCLPHSHGSQGCYAYHRSCLTRHYKEPVLAATSSFTEGASVFGGQANLLQAINNIFTVYDPAVIAVHTTCLSETIGDDIPQIFAKAENEGKIPDGKYVLHANTPSYVGTHVTGFANMTKAMVDYFATANGHKEKCVNLIPGWVEPSDMKEIKRIAFEMGVKSILFPDTENVLNGPQTGKFTMYPKGGVTIDQLKKTGSSRGTIALGRLASGPAAKALDAKCKVPCEILDLPIGLKATDRFVDALRKMAGVTVPDSLNLERGQMLDIITDMQAYLYHKKVALVGDPDQLEALTEFLIDIDMLPVHIITGTRDKKFEQRIQELTADLPCKVNVKSGYGADMFHFHQLIKNEPVDLMFGNTYVKYISRDEDIPFIRFGFPIMDRIGHSYFPTVGYQGGMRLLEKILDALMDRQDRDSSEIEFDLVM</sequence>
<dbReference type="InterPro" id="IPR000510">
    <property type="entry name" value="Nase/OxRdtase_comp1"/>
</dbReference>
<protein>
    <recommendedName>
        <fullName evidence="5 15">Nitrogenase molybdenum-iron protein beta chain</fullName>
        <ecNumber evidence="4 15">1.18.6.1</ecNumber>
    </recommendedName>
    <alternativeName>
        <fullName evidence="15">Dinitrogenase</fullName>
    </alternativeName>
</protein>
<evidence type="ECO:0000256" key="8">
    <source>
        <dbReference type="ARBA" id="ARBA00022840"/>
    </source>
</evidence>
<comment type="cofactor">
    <cofactor evidence="15">
        <name>[8Fe-7S] cluster</name>
        <dbReference type="ChEBI" id="CHEBI:21143"/>
    </cofactor>
    <text evidence="15">Binds 1 [8Fe-7S] cluster per heterodimer.</text>
</comment>
<keyword evidence="7 15" id="KW-0547">Nucleotide-binding</keyword>
<dbReference type="Gene3D" id="1.20.89.10">
    <property type="entry name" value="Nitrogenase Molybdenum-iron Protein, subunit B, domain 4"/>
    <property type="match status" value="1"/>
</dbReference>
<feature type="domain" description="Nitrogenase/oxidoreductase component 1" evidence="16">
    <location>
        <begin position="24"/>
        <end position="443"/>
    </location>
</feature>
<dbReference type="Proteomes" id="UP000425960">
    <property type="component" value="Chromosome"/>
</dbReference>
<dbReference type="EC" id="1.18.6.1" evidence="4 15"/>
<evidence type="ECO:0000256" key="11">
    <source>
        <dbReference type="ARBA" id="ARBA00023014"/>
    </source>
</evidence>
<dbReference type="PANTHER" id="PTHR33712:SF7">
    <property type="entry name" value="LIGHT-INDEPENDENT PROTOCHLOROPHYLLIDE REDUCTASE SUBUNIT B"/>
    <property type="match status" value="1"/>
</dbReference>
<evidence type="ECO:0000256" key="14">
    <source>
        <dbReference type="RuleBase" id="RU004021"/>
    </source>
</evidence>
<dbReference type="GO" id="GO:0016612">
    <property type="term" value="C:molybdenum-iron nitrogenase complex"/>
    <property type="evidence" value="ECO:0007669"/>
    <property type="project" value="InterPro"/>
</dbReference>
<name>A0A5K7ZYJ9_9BACT</name>
<dbReference type="GO" id="GO:0005524">
    <property type="term" value="F:ATP binding"/>
    <property type="evidence" value="ECO:0007669"/>
    <property type="project" value="UniProtKB-KW"/>
</dbReference>
<evidence type="ECO:0000256" key="3">
    <source>
        <dbReference type="ARBA" id="ARBA00011462"/>
    </source>
</evidence>
<dbReference type="Pfam" id="PF00148">
    <property type="entry name" value="Oxidored_nitro"/>
    <property type="match status" value="1"/>
</dbReference>
<reference evidence="17 18" key="1">
    <citation type="submission" date="2019-11" db="EMBL/GenBank/DDBJ databases">
        <title>Comparative genomics of hydrocarbon-degrading Desulfosarcina strains.</title>
        <authorList>
            <person name="Watanabe M."/>
            <person name="Kojima H."/>
            <person name="Fukui M."/>
        </authorList>
    </citation>
    <scope>NUCLEOTIDE SEQUENCE [LARGE SCALE GENOMIC DNA]</scope>
    <source>
        <strain evidence="17 18">28bB2T</strain>
    </source>
</reference>
<evidence type="ECO:0000313" key="17">
    <source>
        <dbReference type="EMBL" id="BBO85353.1"/>
    </source>
</evidence>
<evidence type="ECO:0000313" key="18">
    <source>
        <dbReference type="Proteomes" id="UP000425960"/>
    </source>
</evidence>
<dbReference type="EMBL" id="AP021876">
    <property type="protein sequence ID" value="BBO85353.1"/>
    <property type="molecule type" value="Genomic_DNA"/>
</dbReference>
<evidence type="ECO:0000256" key="13">
    <source>
        <dbReference type="ARBA" id="ARBA00047967"/>
    </source>
</evidence>